<sequence>MLAKDHHVVTQVVEAKFVVGAVGDVAVIGRLLFQALHAVDHAAHAHTEEAVDFPHPLCVALGEVIIHRDHMHAATGERVEIGRQCRHKGFTFACLHLGDAPLMQHHAAQQLHVKMPHVDGAHRGFPDGRKRLDHDIIQRFAVCQPLTK</sequence>
<organism evidence="1">
    <name type="scientific">bioreactor metagenome</name>
    <dbReference type="NCBI Taxonomy" id="1076179"/>
    <lineage>
        <taxon>unclassified sequences</taxon>
        <taxon>metagenomes</taxon>
        <taxon>ecological metagenomes</taxon>
    </lineage>
</organism>
<name>A0A645EPL0_9ZZZZ</name>
<proteinExistence type="predicted"/>
<evidence type="ECO:0000313" key="1">
    <source>
        <dbReference type="EMBL" id="MPN03290.1"/>
    </source>
</evidence>
<reference evidence="1" key="1">
    <citation type="submission" date="2019-08" db="EMBL/GenBank/DDBJ databases">
        <authorList>
            <person name="Kucharzyk K."/>
            <person name="Murdoch R.W."/>
            <person name="Higgins S."/>
            <person name="Loffler F."/>
        </authorList>
    </citation>
    <scope>NUCLEOTIDE SEQUENCE</scope>
</reference>
<comment type="caution">
    <text evidence="1">The sequence shown here is derived from an EMBL/GenBank/DDBJ whole genome shotgun (WGS) entry which is preliminary data.</text>
</comment>
<dbReference type="EMBL" id="VSSQ01049216">
    <property type="protein sequence ID" value="MPN03290.1"/>
    <property type="molecule type" value="Genomic_DNA"/>
</dbReference>
<protein>
    <submittedName>
        <fullName evidence="1">Uncharacterized protein</fullName>
    </submittedName>
</protein>
<dbReference type="AlphaFoldDB" id="A0A645EPL0"/>
<gene>
    <name evidence="1" type="ORF">SDC9_150517</name>
</gene>
<accession>A0A645EPL0</accession>